<gene>
    <name evidence="3" type="ORF">GCM10010124_14340</name>
</gene>
<keyword evidence="4" id="KW-1185">Reference proteome</keyword>
<keyword evidence="2" id="KW-0472">Membrane</keyword>
<keyword evidence="2" id="KW-0812">Transmembrane</keyword>
<sequence>MDGRAAGGHTHGTGTGTVSRERARRRAAREAAAQAARTTRARRAARRDRRRAVLRRVTPRLPARRRVGRLRRWSPARRAAFAVVGLLAVGLVWTLVDELALRLALTVLLALAAPVVVGARGRRG</sequence>
<evidence type="ECO:0000313" key="4">
    <source>
        <dbReference type="Proteomes" id="UP000662200"/>
    </source>
</evidence>
<dbReference type="Proteomes" id="UP000662200">
    <property type="component" value="Unassembled WGS sequence"/>
</dbReference>
<reference evidence="3" key="1">
    <citation type="journal article" date="2014" name="Int. J. Syst. Evol. Microbiol.">
        <title>Complete genome sequence of Corynebacterium casei LMG S-19264T (=DSM 44701T), isolated from a smear-ripened cheese.</title>
        <authorList>
            <consortium name="US DOE Joint Genome Institute (JGI-PGF)"/>
            <person name="Walter F."/>
            <person name="Albersmeier A."/>
            <person name="Kalinowski J."/>
            <person name="Ruckert C."/>
        </authorList>
    </citation>
    <scope>NUCLEOTIDE SEQUENCE</scope>
    <source>
        <strain evidence="3">JCM 3091</strain>
    </source>
</reference>
<evidence type="ECO:0000313" key="3">
    <source>
        <dbReference type="EMBL" id="GGK22913.1"/>
    </source>
</evidence>
<dbReference type="EMBL" id="BMQC01000004">
    <property type="protein sequence ID" value="GGK22913.1"/>
    <property type="molecule type" value="Genomic_DNA"/>
</dbReference>
<organism evidence="3 4">
    <name type="scientific">Pilimelia terevasa</name>
    <dbReference type="NCBI Taxonomy" id="53372"/>
    <lineage>
        <taxon>Bacteria</taxon>
        <taxon>Bacillati</taxon>
        <taxon>Actinomycetota</taxon>
        <taxon>Actinomycetes</taxon>
        <taxon>Micromonosporales</taxon>
        <taxon>Micromonosporaceae</taxon>
        <taxon>Pilimelia</taxon>
    </lineage>
</organism>
<name>A0A8J3BMZ0_9ACTN</name>
<feature type="transmembrane region" description="Helical" evidence="2">
    <location>
        <begin position="99"/>
        <end position="119"/>
    </location>
</feature>
<proteinExistence type="predicted"/>
<protein>
    <submittedName>
        <fullName evidence="3">Uncharacterized protein</fullName>
    </submittedName>
</protein>
<feature type="compositionally biased region" description="Basic residues" evidence="1">
    <location>
        <begin position="39"/>
        <end position="51"/>
    </location>
</feature>
<evidence type="ECO:0000256" key="2">
    <source>
        <dbReference type="SAM" id="Phobius"/>
    </source>
</evidence>
<keyword evidence="2" id="KW-1133">Transmembrane helix</keyword>
<evidence type="ECO:0000256" key="1">
    <source>
        <dbReference type="SAM" id="MobiDB-lite"/>
    </source>
</evidence>
<accession>A0A8J3BMZ0</accession>
<feature type="region of interest" description="Disordered" evidence="1">
    <location>
        <begin position="1"/>
        <end position="51"/>
    </location>
</feature>
<comment type="caution">
    <text evidence="3">The sequence shown here is derived from an EMBL/GenBank/DDBJ whole genome shotgun (WGS) entry which is preliminary data.</text>
</comment>
<feature type="compositionally biased region" description="Gly residues" evidence="1">
    <location>
        <begin position="1"/>
        <end position="15"/>
    </location>
</feature>
<feature type="transmembrane region" description="Helical" evidence="2">
    <location>
        <begin position="75"/>
        <end position="93"/>
    </location>
</feature>
<reference evidence="3" key="2">
    <citation type="submission" date="2020-09" db="EMBL/GenBank/DDBJ databases">
        <authorList>
            <person name="Sun Q."/>
            <person name="Ohkuma M."/>
        </authorList>
    </citation>
    <scope>NUCLEOTIDE SEQUENCE</scope>
    <source>
        <strain evidence="3">JCM 3091</strain>
    </source>
</reference>
<dbReference type="AlphaFoldDB" id="A0A8J3BMZ0"/>